<proteinExistence type="predicted"/>
<name>A0A2G8S4L8_9APHY</name>
<feature type="coiled-coil region" evidence="1">
    <location>
        <begin position="587"/>
        <end position="614"/>
    </location>
</feature>
<evidence type="ECO:0000313" key="2">
    <source>
        <dbReference type="EMBL" id="PIL28677.1"/>
    </source>
</evidence>
<comment type="caution">
    <text evidence="2">The sequence shown here is derived from an EMBL/GenBank/DDBJ whole genome shotgun (WGS) entry which is preliminary data.</text>
</comment>
<reference evidence="2 3" key="1">
    <citation type="journal article" date="2015" name="Sci. Rep.">
        <title>Chromosome-level genome map provides insights into diverse defense mechanisms in the medicinal fungus Ganoderma sinense.</title>
        <authorList>
            <person name="Zhu Y."/>
            <person name="Xu J."/>
            <person name="Sun C."/>
            <person name="Zhou S."/>
            <person name="Xu H."/>
            <person name="Nelson D.R."/>
            <person name="Qian J."/>
            <person name="Song J."/>
            <person name="Luo H."/>
            <person name="Xiang L."/>
            <person name="Li Y."/>
            <person name="Xu Z."/>
            <person name="Ji A."/>
            <person name="Wang L."/>
            <person name="Lu S."/>
            <person name="Hayward A."/>
            <person name="Sun W."/>
            <person name="Li X."/>
            <person name="Schwartz D.C."/>
            <person name="Wang Y."/>
            <person name="Chen S."/>
        </authorList>
    </citation>
    <scope>NUCLEOTIDE SEQUENCE [LARGE SCALE GENOMIC DNA]</scope>
    <source>
        <strain evidence="2 3">ZZ0214-1</strain>
    </source>
</reference>
<organism evidence="2 3">
    <name type="scientific">Ganoderma sinense ZZ0214-1</name>
    <dbReference type="NCBI Taxonomy" id="1077348"/>
    <lineage>
        <taxon>Eukaryota</taxon>
        <taxon>Fungi</taxon>
        <taxon>Dikarya</taxon>
        <taxon>Basidiomycota</taxon>
        <taxon>Agaricomycotina</taxon>
        <taxon>Agaricomycetes</taxon>
        <taxon>Polyporales</taxon>
        <taxon>Polyporaceae</taxon>
        <taxon>Ganoderma</taxon>
    </lineage>
</organism>
<dbReference type="InterPro" id="IPR052980">
    <property type="entry name" value="Crinkler_effector"/>
</dbReference>
<dbReference type="STRING" id="1077348.A0A2G8S4L8"/>
<evidence type="ECO:0000256" key="1">
    <source>
        <dbReference type="SAM" id="Coils"/>
    </source>
</evidence>
<dbReference type="InterPro" id="IPR027417">
    <property type="entry name" value="P-loop_NTPase"/>
</dbReference>
<dbReference type="PANTHER" id="PTHR33129">
    <property type="entry name" value="PROTEIN KINASE DOMAIN-CONTAINING PROTEIN-RELATED"/>
    <property type="match status" value="1"/>
</dbReference>
<protein>
    <submittedName>
        <fullName evidence="2">Uncharacterized protein</fullName>
    </submittedName>
</protein>
<dbReference type="SUPFAM" id="SSF52540">
    <property type="entry name" value="P-loop containing nucleoside triphosphate hydrolases"/>
    <property type="match status" value="1"/>
</dbReference>
<dbReference type="AlphaFoldDB" id="A0A2G8S4L8"/>
<sequence>MFKAHQNEPVPHPGHANAEILWEAAYNGIWKEGRPFVRNEGGVDVLVDLLGAMARQSPVMVRSEYLQVFQHIRTMMSALSPAELAGLVLTGHSGIGKTSFLYYALGAALAAHMPVVFCNRSDFCVLFDYHGVHVINLAGAFFGRRILFLVDSNSNICSPPGAFTQHTFGGMIVQATSPDPSRWKQWAKELCASSWVMGLWEREEMLALQRTTEALGQPAWASPPPGTAVYTPVEVFDLLGPSPRTCMREAGRVKSQDGPQADFAAYLALPALSSDFEGVLSTVCCDRAPPKAYEADDLERIFFLSNAGRPNPYSRSGMLFHYNVPTLFLCRTLCAALRARPTATQRHIARTFAPSSAGAAPFYLPLALDLLLGSRAGHTCHIVDPESQTESSSTPASFRLGPGLSLRAAPFPLPSPSNSDLDAPTPYPDLDLHAIPNNTVLFVPPLPISATDAPPRAFHALVVSKDKDEGEDETVTRATLLRMPALADTPHTFVRLWPIWPRPDAEVARDCEAIRAIIRSLEKEQGKGGREGERKVRWTLVYVAVRPGAAERAARAADARAIVADPELRGRVALGWVELRGDIDDGHEDARRLLEAFEAGKDELREDCERWNAQYGLGAAEGARNATAGSSGGSPPTQKRGVFARAVARIKARQRNFLPCLNI</sequence>
<accession>A0A2G8S4L8</accession>
<dbReference type="Proteomes" id="UP000230002">
    <property type="component" value="Unassembled WGS sequence"/>
</dbReference>
<dbReference type="OrthoDB" id="19861at2759"/>
<evidence type="ECO:0000313" key="3">
    <source>
        <dbReference type="Proteomes" id="UP000230002"/>
    </source>
</evidence>
<keyword evidence="1" id="KW-0175">Coiled coil</keyword>
<dbReference type="EMBL" id="AYKW01000023">
    <property type="protein sequence ID" value="PIL28677.1"/>
    <property type="molecule type" value="Genomic_DNA"/>
</dbReference>
<keyword evidence="3" id="KW-1185">Reference proteome</keyword>
<gene>
    <name evidence="2" type="ORF">GSI_08721</name>
</gene>